<dbReference type="STRING" id="1561998.A0A1I7TBE8"/>
<sequence length="581" mass="67976">METDDSEIWSKNLKCLVCRISCEDEAKKTEHQETKEHMKRWKVKQFIDESLDRITTAVSQMHERYKLKKLPIIGLEECFEIQQEGLSDQEKANFWACNLCYEAGATYDSADIHLTSMQHIKNYLDENESDKNEKIEKECKNDECDKYEKYRAAAEEVFTANGGIKGIQSAQVLRLMLNTDDGRKKLGIEDQMEVTFRPCPKNAQKIILFCSTCNEVKPVHLSGKYTNEKACVNHCESLDHQRCSRIMAVMNEFEPQEIYDEYRTSETVSQLHWQEKKPGTWYLSQPCGYRYSIRAGKETMCTVCFALVKSENILEHFTSEFHIMKYLNMINSYHSYVTHQLLGTDRRAKALLTLKGTITLENDTKKIAQTLTRLPNFIKSQLMEDVHKYEDPPLEIIDDFIDSTGKVYRFCHSCTTFMEFDHNIVDTPIKMNFAWKSHVLSDHHFEIAAMRNRINFDPKYFVPYSPTIHNIDTEIKGVWKVDKDVLIQTQCDVGLEYMVEDEQANEVVCQCCWKIFSKNLVFVNQHIRSYEHLKQYIFMCAPNMVRTLLSPESDLNKQAFLMEYLQKSSGHFKKEFTCIQN</sequence>
<evidence type="ECO:0000313" key="2">
    <source>
        <dbReference type="WBParaSite" id="Csp11.Scaffold571.g4292.t1"/>
    </source>
</evidence>
<organism evidence="1 2">
    <name type="scientific">Caenorhabditis tropicalis</name>
    <dbReference type="NCBI Taxonomy" id="1561998"/>
    <lineage>
        <taxon>Eukaryota</taxon>
        <taxon>Metazoa</taxon>
        <taxon>Ecdysozoa</taxon>
        <taxon>Nematoda</taxon>
        <taxon>Chromadorea</taxon>
        <taxon>Rhabditida</taxon>
        <taxon>Rhabditina</taxon>
        <taxon>Rhabditomorpha</taxon>
        <taxon>Rhabditoidea</taxon>
        <taxon>Rhabditidae</taxon>
        <taxon>Peloderinae</taxon>
        <taxon>Caenorhabditis</taxon>
    </lineage>
</organism>
<dbReference type="InterPro" id="IPR052041">
    <property type="entry name" value="Nucleic_acid_metab_PIN/TRAM"/>
</dbReference>
<dbReference type="Proteomes" id="UP000095282">
    <property type="component" value="Unplaced"/>
</dbReference>
<dbReference type="AlphaFoldDB" id="A0A1I7TBE8"/>
<reference evidence="2" key="1">
    <citation type="submission" date="2016-11" db="UniProtKB">
        <authorList>
            <consortium name="WormBaseParasite"/>
        </authorList>
    </citation>
    <scope>IDENTIFICATION</scope>
</reference>
<proteinExistence type="predicted"/>
<keyword evidence="1" id="KW-1185">Reference proteome</keyword>
<evidence type="ECO:0000313" key="1">
    <source>
        <dbReference type="Proteomes" id="UP000095282"/>
    </source>
</evidence>
<dbReference type="eggNOG" id="ENOG502SE0C">
    <property type="taxonomic scope" value="Eukaryota"/>
</dbReference>
<name>A0A1I7TBE8_9PELO</name>
<accession>A0A1I7TBE8</accession>
<dbReference type="WBParaSite" id="Csp11.Scaffold571.g4292.t1">
    <property type="protein sequence ID" value="Csp11.Scaffold571.g4292.t1"/>
    <property type="gene ID" value="Csp11.Scaffold571.g4292"/>
</dbReference>
<protein>
    <submittedName>
        <fullName evidence="2">C2H2-type domain-containing protein</fullName>
    </submittedName>
</protein>
<dbReference type="PANTHER" id="PTHR11603:SF132">
    <property type="entry name" value="C2H2-TYPE DOMAIN-CONTAINING PROTEIN"/>
    <property type="match status" value="1"/>
</dbReference>
<dbReference type="PANTHER" id="PTHR11603">
    <property type="entry name" value="AAA FAMILY ATPASE"/>
    <property type="match status" value="1"/>
</dbReference>